<evidence type="ECO:0000256" key="4">
    <source>
        <dbReference type="PROSITE-ProRule" id="PRU00335"/>
    </source>
</evidence>
<evidence type="ECO:0000313" key="7">
    <source>
        <dbReference type="Proteomes" id="UP000467240"/>
    </source>
</evidence>
<protein>
    <submittedName>
        <fullName evidence="6">TetR family transcriptional regulator</fullName>
    </submittedName>
</protein>
<dbReference type="EMBL" id="WBJZ01000010">
    <property type="protein sequence ID" value="KAB1656897.1"/>
    <property type="molecule type" value="Genomic_DNA"/>
</dbReference>
<dbReference type="Pfam" id="PF00440">
    <property type="entry name" value="TetR_N"/>
    <property type="match status" value="1"/>
</dbReference>
<keyword evidence="7" id="KW-1185">Reference proteome</keyword>
<dbReference type="InterPro" id="IPR009057">
    <property type="entry name" value="Homeodomain-like_sf"/>
</dbReference>
<reference evidence="6 7" key="1">
    <citation type="submission" date="2019-09" db="EMBL/GenBank/DDBJ databases">
        <title>Phylogeny of genus Pseudoclavibacter and closely related genus.</title>
        <authorList>
            <person name="Li Y."/>
        </authorList>
    </citation>
    <scope>NUCLEOTIDE SEQUENCE [LARGE SCALE GENOMIC DNA]</scope>
    <source>
        <strain evidence="6 7">DSM 23821</strain>
    </source>
</reference>
<proteinExistence type="predicted"/>
<comment type="caution">
    <text evidence="6">The sequence shown here is derived from an EMBL/GenBank/DDBJ whole genome shotgun (WGS) entry which is preliminary data.</text>
</comment>
<dbReference type="GO" id="GO:0000976">
    <property type="term" value="F:transcription cis-regulatory region binding"/>
    <property type="evidence" value="ECO:0007669"/>
    <property type="project" value="TreeGrafter"/>
</dbReference>
<organism evidence="6 7">
    <name type="scientific">Pseudoclavibacter chungangensis</name>
    <dbReference type="NCBI Taxonomy" id="587635"/>
    <lineage>
        <taxon>Bacteria</taxon>
        <taxon>Bacillati</taxon>
        <taxon>Actinomycetota</taxon>
        <taxon>Actinomycetes</taxon>
        <taxon>Micrococcales</taxon>
        <taxon>Microbacteriaceae</taxon>
        <taxon>Pseudoclavibacter</taxon>
    </lineage>
</organism>
<dbReference type="PANTHER" id="PTHR30055:SF238">
    <property type="entry name" value="MYCOFACTOCIN BIOSYNTHESIS TRANSCRIPTIONAL REGULATOR MFTR-RELATED"/>
    <property type="match status" value="1"/>
</dbReference>
<evidence type="ECO:0000313" key="6">
    <source>
        <dbReference type="EMBL" id="KAB1656897.1"/>
    </source>
</evidence>
<name>A0A7J5BTN2_9MICO</name>
<dbReference type="RefSeq" id="WP_158040649.1">
    <property type="nucleotide sequence ID" value="NZ_JACCFV010000001.1"/>
</dbReference>
<gene>
    <name evidence="6" type="ORF">F8O01_09650</name>
</gene>
<dbReference type="PRINTS" id="PR00455">
    <property type="entry name" value="HTHTETR"/>
</dbReference>
<dbReference type="InterPro" id="IPR050109">
    <property type="entry name" value="HTH-type_TetR-like_transc_reg"/>
</dbReference>
<dbReference type="OrthoDB" id="8688418at2"/>
<keyword evidence="3" id="KW-0804">Transcription</keyword>
<dbReference type="InterPro" id="IPR001647">
    <property type="entry name" value="HTH_TetR"/>
</dbReference>
<feature type="domain" description="HTH tetR-type" evidence="5">
    <location>
        <begin position="14"/>
        <end position="74"/>
    </location>
</feature>
<keyword evidence="1" id="KW-0805">Transcription regulation</keyword>
<dbReference type="GO" id="GO:0003700">
    <property type="term" value="F:DNA-binding transcription factor activity"/>
    <property type="evidence" value="ECO:0007669"/>
    <property type="project" value="TreeGrafter"/>
</dbReference>
<keyword evidence="2 4" id="KW-0238">DNA-binding</keyword>
<evidence type="ECO:0000256" key="1">
    <source>
        <dbReference type="ARBA" id="ARBA00023015"/>
    </source>
</evidence>
<evidence type="ECO:0000259" key="5">
    <source>
        <dbReference type="PROSITE" id="PS50977"/>
    </source>
</evidence>
<evidence type="ECO:0000256" key="2">
    <source>
        <dbReference type="ARBA" id="ARBA00023125"/>
    </source>
</evidence>
<dbReference type="PANTHER" id="PTHR30055">
    <property type="entry name" value="HTH-TYPE TRANSCRIPTIONAL REGULATOR RUTR"/>
    <property type="match status" value="1"/>
</dbReference>
<dbReference type="Gene3D" id="1.10.357.10">
    <property type="entry name" value="Tetracycline Repressor, domain 2"/>
    <property type="match status" value="1"/>
</dbReference>
<dbReference type="PROSITE" id="PS50977">
    <property type="entry name" value="HTH_TETR_2"/>
    <property type="match status" value="1"/>
</dbReference>
<sequence>MTTSMLPIRERNRIETWRSIHDAAAELTLENGLAALTVETVVARAGCSRRTFFNYFQTKEDAVLGMTEPRVTDAELRETFDRAPGEADFERTMHVLIRILEATFLDPALRGRRQLLIERAPSLRERFAAHIGLAEGYALAHLRARIDAGETPLACRGIDDPVEAARALLMLASTIIRFAFVSDPEGMLADREACLERAVATFRAVIEATR</sequence>
<dbReference type="AlphaFoldDB" id="A0A7J5BTN2"/>
<accession>A0A7J5BTN2</accession>
<feature type="DNA-binding region" description="H-T-H motif" evidence="4">
    <location>
        <begin position="37"/>
        <end position="56"/>
    </location>
</feature>
<dbReference type="Proteomes" id="UP000467240">
    <property type="component" value="Unassembled WGS sequence"/>
</dbReference>
<evidence type="ECO:0000256" key="3">
    <source>
        <dbReference type="ARBA" id="ARBA00023163"/>
    </source>
</evidence>
<dbReference type="SUPFAM" id="SSF46689">
    <property type="entry name" value="Homeodomain-like"/>
    <property type="match status" value="1"/>
</dbReference>